<dbReference type="PROSITE" id="PS50084">
    <property type="entry name" value="KH_TYPE_1"/>
    <property type="match status" value="2"/>
</dbReference>
<dbReference type="CDD" id="cd22453">
    <property type="entry name" value="KH-I_MUG60_like"/>
    <property type="match status" value="1"/>
</dbReference>
<dbReference type="Gene3D" id="3.30.1370.10">
    <property type="entry name" value="K Homology domain, type 1"/>
    <property type="match status" value="3"/>
</dbReference>
<keyword evidence="2" id="KW-0694">RNA-binding</keyword>
<dbReference type="EMBL" id="JAAAUY010000229">
    <property type="protein sequence ID" value="KAF9332970.1"/>
    <property type="molecule type" value="Genomic_DNA"/>
</dbReference>
<feature type="compositionally biased region" description="Polar residues" evidence="3">
    <location>
        <begin position="1046"/>
        <end position="1057"/>
    </location>
</feature>
<feature type="domain" description="K Homology" evidence="4">
    <location>
        <begin position="477"/>
        <end position="540"/>
    </location>
</feature>
<dbReference type="InterPro" id="IPR004088">
    <property type="entry name" value="KH_dom_type_1"/>
</dbReference>
<feature type="compositionally biased region" description="Polar residues" evidence="3">
    <location>
        <begin position="1084"/>
        <end position="1099"/>
    </location>
</feature>
<keyword evidence="1" id="KW-0677">Repeat</keyword>
<evidence type="ECO:0000313" key="6">
    <source>
        <dbReference type="Proteomes" id="UP000696485"/>
    </source>
</evidence>
<evidence type="ECO:0000313" key="5">
    <source>
        <dbReference type="EMBL" id="KAF9332970.1"/>
    </source>
</evidence>
<name>A0A9P5VMW1_9FUNG</name>
<dbReference type="InterPro" id="IPR056553">
    <property type="entry name" value="KH_Mug60-KHD4"/>
</dbReference>
<comment type="caution">
    <text evidence="5">The sequence shown here is derived from an EMBL/GenBank/DDBJ whole genome shotgun (WGS) entry which is preliminary data.</text>
</comment>
<dbReference type="SMART" id="SM00322">
    <property type="entry name" value="KH"/>
    <property type="match status" value="4"/>
</dbReference>
<feature type="compositionally biased region" description="Polar residues" evidence="3">
    <location>
        <begin position="938"/>
        <end position="947"/>
    </location>
</feature>
<accession>A0A9P5VMW1</accession>
<protein>
    <recommendedName>
        <fullName evidence="4">K Homology domain-containing protein</fullName>
    </recommendedName>
</protein>
<feature type="domain" description="K Homology" evidence="4">
    <location>
        <begin position="243"/>
        <end position="323"/>
    </location>
</feature>
<dbReference type="PANTHER" id="PTHR10627">
    <property type="entry name" value="SCP160"/>
    <property type="match status" value="1"/>
</dbReference>
<proteinExistence type="predicted"/>
<feature type="compositionally biased region" description="Low complexity" evidence="3">
    <location>
        <begin position="1134"/>
        <end position="1154"/>
    </location>
</feature>
<dbReference type="GO" id="GO:0005737">
    <property type="term" value="C:cytoplasm"/>
    <property type="evidence" value="ECO:0007669"/>
    <property type="project" value="TreeGrafter"/>
</dbReference>
<keyword evidence="6" id="KW-1185">Reference proteome</keyword>
<evidence type="ECO:0000256" key="1">
    <source>
        <dbReference type="ARBA" id="ARBA00022737"/>
    </source>
</evidence>
<feature type="region of interest" description="Disordered" evidence="3">
    <location>
        <begin position="1114"/>
        <end position="1156"/>
    </location>
</feature>
<dbReference type="Proteomes" id="UP000696485">
    <property type="component" value="Unassembled WGS sequence"/>
</dbReference>
<feature type="region of interest" description="Disordered" evidence="3">
    <location>
        <begin position="112"/>
        <end position="163"/>
    </location>
</feature>
<dbReference type="GO" id="GO:0003729">
    <property type="term" value="F:mRNA binding"/>
    <property type="evidence" value="ECO:0007669"/>
    <property type="project" value="TreeGrafter"/>
</dbReference>
<feature type="region of interest" description="Disordered" evidence="3">
    <location>
        <begin position="1411"/>
        <end position="1433"/>
    </location>
</feature>
<evidence type="ECO:0000259" key="4">
    <source>
        <dbReference type="SMART" id="SM00322"/>
    </source>
</evidence>
<dbReference type="Pfam" id="PF24563">
    <property type="entry name" value="KH_Mug60-KHD4"/>
    <property type="match status" value="1"/>
</dbReference>
<evidence type="ECO:0000256" key="2">
    <source>
        <dbReference type="PROSITE-ProRule" id="PRU00117"/>
    </source>
</evidence>
<gene>
    <name evidence="5" type="ORF">BG006_004128</name>
</gene>
<feature type="compositionally biased region" description="Polar residues" evidence="3">
    <location>
        <begin position="745"/>
        <end position="771"/>
    </location>
</feature>
<feature type="compositionally biased region" description="Polar residues" evidence="3">
    <location>
        <begin position="998"/>
        <end position="1007"/>
    </location>
</feature>
<organism evidence="5 6">
    <name type="scientific">Podila minutissima</name>
    <dbReference type="NCBI Taxonomy" id="64525"/>
    <lineage>
        <taxon>Eukaryota</taxon>
        <taxon>Fungi</taxon>
        <taxon>Fungi incertae sedis</taxon>
        <taxon>Mucoromycota</taxon>
        <taxon>Mortierellomycotina</taxon>
        <taxon>Mortierellomycetes</taxon>
        <taxon>Mortierellales</taxon>
        <taxon>Mortierellaceae</taxon>
        <taxon>Podila</taxon>
    </lineage>
</organism>
<dbReference type="PANTHER" id="PTHR10627:SF76">
    <property type="entry name" value="KH DOMAIN-CONTAINING PROTEIN YLL032C"/>
    <property type="match status" value="1"/>
</dbReference>
<feature type="region of interest" description="Disordered" evidence="3">
    <location>
        <begin position="1277"/>
        <end position="1303"/>
    </location>
</feature>
<evidence type="ECO:0000256" key="3">
    <source>
        <dbReference type="SAM" id="MobiDB-lite"/>
    </source>
</evidence>
<feature type="domain" description="K Homology" evidence="4">
    <location>
        <begin position="545"/>
        <end position="625"/>
    </location>
</feature>
<feature type="region of interest" description="Disordered" evidence="3">
    <location>
        <begin position="743"/>
        <end position="788"/>
    </location>
</feature>
<dbReference type="InterPro" id="IPR004087">
    <property type="entry name" value="KH_dom"/>
</dbReference>
<dbReference type="CDD" id="cd00105">
    <property type="entry name" value="KH-I"/>
    <property type="match status" value="1"/>
</dbReference>
<feature type="compositionally biased region" description="Low complexity" evidence="3">
    <location>
        <begin position="1058"/>
        <end position="1070"/>
    </location>
</feature>
<dbReference type="Pfam" id="PF00013">
    <property type="entry name" value="KH_1"/>
    <property type="match status" value="1"/>
</dbReference>
<feature type="domain" description="K Homology" evidence="4">
    <location>
        <begin position="630"/>
        <end position="698"/>
    </location>
</feature>
<dbReference type="InterPro" id="IPR036612">
    <property type="entry name" value="KH_dom_type_1_sf"/>
</dbReference>
<feature type="compositionally biased region" description="Low complexity" evidence="3">
    <location>
        <begin position="948"/>
        <end position="965"/>
    </location>
</feature>
<sequence length="1433" mass="155645">MAENTILSLCFPSPTPATQSSQVDAAAIRPFQQLTADISLSHHVEAVLDGPLVANNPAKKRSSIDTHQAPFNVTILGAYQNVMLARGSFMRNSPLKPRLSIKVNKASIALEEETTTQDEGSGKTDESIPSSTDADTTPRIIGKSSSESLSSTEIPRRPSVSGPSAFSPNFTVIPKFKESVDQISSATRTSITLLSTQLHLMPKTKSVAHSHQEIVELLVAGTWENAEAARLLLLVAIDTLRPGIVSEKMQVELRYQNMIGGRKRQELQDLMARTRTSIYMTSPFVQTANKGGSPVDPRYNDIYITGEASQVQTAKETLTRAYSRARSESISCTRQVNIATRKLEWMLLNHREKLRAIMLDNASFIAFPPLGATHPIIFVYGETRVNVERTIRMVMQLSCLFHSGSITMLAPIRENMLPMHAPNGLSPIANVSKLVSQASGAEVEYRNNSFFIFGNEVQTRMAVQFLADVDFIKALPYEVKFSVELATEHREFISGKKNGKINRIMKATGAKIKFDQCNEYNFYVDLSSVIALKAVEALALLQEELPAEISFFVPETYHKRIIGVGGKNIQRIMKKYGVYVKFSNSEEFANLGGYFDNLDNVVARTPSKNTMNLDNLKQAVMELVNPKDKDFVHQSMVIPKQHHLTLLSDHAKALSEIHEATNSTIRFPERESGSDVVWMSGPEAYIQQATSMLLSLVNEQYAYWVPFSASIGDVLATPEFQFEVVDRMKNEWNMTLIVPEITKGAQEQNDSVTSSETTSDNNNDKFSTSDILKQKSDEPNGIAKSTDDLSLTGLSLDDKDESKDDIKDVHHEDHLFVFKYTRNNENYLQNAKELLVQYLTNRQIKVYEDDIRPQRSSSDSHSDSFPYFNGRVLSSVGGELPPPSPSYLNYSLFDNGAAFDSMTPGGHIPHMMGSGSGDIRALFSNGSSTGLPLAPSPSRWSDQTRLASGSGSLSSLGSVTPTSGPYVSHTTSMTPNSGSSSPYTRLSSLPSDPWASVKTPSGYQASMGQFRGTPPGMSSSSSGAYYSPGHNLSSLSQSQSAFSPDGSYNKSVGYQTPGSSSGLQYSGNSSPAHSVGQGFGLMGQHQSSPQRPISGSSGARSSLQLLEDNLMSGTAFGPGYGPALNSGSGRASNQQQQQMIYQQHQQQHQQLSQQYPSHLSIGQTLQFPQQRQRHSSQNSAASHHTMFLGPIGGGLGSAGGSVNSDEISTEDDSDEAFDEMKNRHRMHHTQSLQQQYLPQNSNLQGYEGFSSLLPSPAGLSRRGSAPSIAQNQAAFYQKQEHQLTHSSSGSDLYTQHSLGGSMNKHQDSNLGFLGNTNRAPGSGAGSNRVLSGISSNNGSTSSLGMSSIFENDRDFFSSGLGGIIGGGTISYGNNSFGAPSPNSFGSVGMSHSSGHVSGTVKPVNSALSATATPFHVDSPTNRGDRGSVNGWDR</sequence>
<feature type="compositionally biased region" description="Low complexity" evidence="3">
    <location>
        <begin position="1014"/>
        <end position="1040"/>
    </location>
</feature>
<feature type="compositionally biased region" description="Polar residues" evidence="3">
    <location>
        <begin position="968"/>
        <end position="990"/>
    </location>
</feature>
<dbReference type="SUPFAM" id="SSF54791">
    <property type="entry name" value="Eukaryotic type KH-domain (KH-domain type I)"/>
    <property type="match status" value="4"/>
</dbReference>
<feature type="region of interest" description="Disordered" evidence="3">
    <location>
        <begin position="928"/>
        <end position="1099"/>
    </location>
</feature>
<feature type="compositionally biased region" description="Polar residues" evidence="3">
    <location>
        <begin position="1284"/>
        <end position="1300"/>
    </location>
</feature>
<reference evidence="5" key="1">
    <citation type="journal article" date="2020" name="Fungal Divers.">
        <title>Resolving the Mortierellaceae phylogeny through synthesis of multi-gene phylogenetics and phylogenomics.</title>
        <authorList>
            <person name="Vandepol N."/>
            <person name="Liber J."/>
            <person name="Desiro A."/>
            <person name="Na H."/>
            <person name="Kennedy M."/>
            <person name="Barry K."/>
            <person name="Grigoriev I.V."/>
            <person name="Miller A.N."/>
            <person name="O'Donnell K."/>
            <person name="Stajich J.E."/>
            <person name="Bonito G."/>
        </authorList>
    </citation>
    <scope>NUCLEOTIDE SEQUENCE</scope>
    <source>
        <strain evidence="5">NVP1</strain>
    </source>
</reference>